<feature type="chain" id="PRO_5047138563" evidence="1">
    <location>
        <begin position="20"/>
        <end position="87"/>
    </location>
</feature>
<keyword evidence="1" id="KW-0732">Signal</keyword>
<organism evidence="2 3">
    <name type="scientific">Cyclobacterium jeungdonense</name>
    <dbReference type="NCBI Taxonomy" id="708087"/>
    <lineage>
        <taxon>Bacteria</taxon>
        <taxon>Pseudomonadati</taxon>
        <taxon>Bacteroidota</taxon>
        <taxon>Cytophagia</taxon>
        <taxon>Cytophagales</taxon>
        <taxon>Cyclobacteriaceae</taxon>
        <taxon>Cyclobacterium</taxon>
    </lineage>
</organism>
<sequence length="87" mass="9284">MKLLIYVCLLAVPGFSSLAQETNPCYDAVLPDSLGADAYGMKSYVLAIIETGSTAPDDKNEVSKAFSGHMATIRRLVATGKLLLAYL</sequence>
<name>A0ABT8C7X6_9BACT</name>
<keyword evidence="3" id="KW-1185">Reference proteome</keyword>
<accession>A0ABT8C7X6</accession>
<gene>
    <name evidence="2" type="ORF">QWZ15_08760</name>
</gene>
<dbReference type="Proteomes" id="UP001236663">
    <property type="component" value="Unassembled WGS sequence"/>
</dbReference>
<reference evidence="3" key="1">
    <citation type="journal article" date="2019" name="Int. J. Syst. Evol. Microbiol.">
        <title>The Global Catalogue of Microorganisms (GCM) 10K type strain sequencing project: providing services to taxonomists for standard genome sequencing and annotation.</title>
        <authorList>
            <consortium name="The Broad Institute Genomics Platform"/>
            <consortium name="The Broad Institute Genome Sequencing Center for Infectious Disease"/>
            <person name="Wu L."/>
            <person name="Ma J."/>
        </authorList>
    </citation>
    <scope>NUCLEOTIDE SEQUENCE [LARGE SCALE GENOMIC DNA]</scope>
    <source>
        <strain evidence="3">CECT 7706</strain>
    </source>
</reference>
<dbReference type="RefSeq" id="WP_163384359.1">
    <property type="nucleotide sequence ID" value="NZ_JAUFQS010000007.1"/>
</dbReference>
<feature type="signal peptide" evidence="1">
    <location>
        <begin position="1"/>
        <end position="19"/>
    </location>
</feature>
<proteinExistence type="predicted"/>
<evidence type="ECO:0000313" key="3">
    <source>
        <dbReference type="Proteomes" id="UP001236663"/>
    </source>
</evidence>
<dbReference type="EMBL" id="JAUFQS010000007">
    <property type="protein sequence ID" value="MDN3687918.1"/>
    <property type="molecule type" value="Genomic_DNA"/>
</dbReference>
<comment type="caution">
    <text evidence="2">The sequence shown here is derived from an EMBL/GenBank/DDBJ whole genome shotgun (WGS) entry which is preliminary data.</text>
</comment>
<evidence type="ECO:0000256" key="1">
    <source>
        <dbReference type="SAM" id="SignalP"/>
    </source>
</evidence>
<evidence type="ECO:0000313" key="2">
    <source>
        <dbReference type="EMBL" id="MDN3687918.1"/>
    </source>
</evidence>
<protein>
    <submittedName>
        <fullName evidence="2">Uncharacterized protein</fullName>
    </submittedName>
</protein>